<dbReference type="PANTHER" id="PTHR47371">
    <property type="entry name" value="LIPOTEICHOIC ACID SYNTHASE"/>
    <property type="match status" value="1"/>
</dbReference>
<feature type="binding site" evidence="10">
    <location>
        <position position="478"/>
    </location>
    <ligand>
        <name>Mn(2+)</name>
        <dbReference type="ChEBI" id="CHEBI:29035"/>
    </ligand>
</feature>
<dbReference type="RefSeq" id="WP_075724886.1">
    <property type="nucleotide sequence ID" value="NZ_LTDM01000007.1"/>
</dbReference>
<evidence type="ECO:0000256" key="5">
    <source>
        <dbReference type="ARBA" id="ARBA00022692"/>
    </source>
</evidence>
<proteinExistence type="inferred from homology"/>
<dbReference type="PIRSF" id="PIRSF005091">
    <property type="entry name" value="Mmb_sulf_HI1246"/>
    <property type="match status" value="1"/>
</dbReference>
<feature type="domain" description="Sulfatase N-terminal" evidence="12">
    <location>
        <begin position="254"/>
        <end position="556"/>
    </location>
</feature>
<protein>
    <submittedName>
        <fullName evidence="13">Lipoteichoic acid synthase 2</fullName>
    </submittedName>
</protein>
<feature type="transmembrane region" description="Helical" evidence="11">
    <location>
        <begin position="43"/>
        <end position="63"/>
    </location>
</feature>
<feature type="binding site" evidence="9">
    <location>
        <position position="418"/>
    </location>
    <ligand>
        <name>substrate</name>
    </ligand>
</feature>
<comment type="caution">
    <text evidence="13">The sequence shown here is derived from an EMBL/GenBank/DDBJ whole genome shotgun (WGS) entry which is preliminary data.</text>
</comment>
<feature type="transmembrane region" description="Helical" evidence="11">
    <location>
        <begin position="158"/>
        <end position="176"/>
    </location>
</feature>
<feature type="active site" evidence="8">
    <location>
        <position position="301"/>
    </location>
</feature>
<evidence type="ECO:0000256" key="2">
    <source>
        <dbReference type="ARBA" id="ARBA00004936"/>
    </source>
</evidence>
<dbReference type="Gene3D" id="3.40.720.10">
    <property type="entry name" value="Alkaline Phosphatase, subunit A"/>
    <property type="match status" value="1"/>
</dbReference>
<dbReference type="InterPro" id="IPR050448">
    <property type="entry name" value="OpgB/LTA_synthase_biosynth"/>
</dbReference>
<feature type="transmembrane region" description="Helical" evidence="11">
    <location>
        <begin position="70"/>
        <end position="90"/>
    </location>
</feature>
<feature type="binding site" evidence="10">
    <location>
        <position position="477"/>
    </location>
    <ligand>
        <name>Mn(2+)</name>
        <dbReference type="ChEBI" id="CHEBI:29035"/>
    </ligand>
</feature>
<sequence length="663" mass="76113">MENKKRKVYGNFKNNIILVLLVLGGIFNDLVLRALTIGGVFKLKPIVTSISMILIISILALFLSYKNRNYVYIILSGVFSFLSAANYLYYTHFNSFISVTLFNQAKQLGKMKNSVTETLDIKVLLFVIPTVLLIIAFKRLKKKGYFEKPEGKVCKRQVIRPFVLGTVMLLMVSLTLTSSDFSRLKKQWNRSYLVEELGIYSYATADIVKSAFVPKPTKVNPGDFNEALKGLVDENNSSRIENEYTGILEGKDIYVIHYESAQNFAMDLSFGDGEVTPFLNKLSKEGLFFNNFYPQHSIGTSSDSEFTFNTSLYPINNGTVFIDHSNKEYESIQKLLNEKDYYTMSMHGNNGDFWNRDIMHENLGYQEFVSKDSYEIDEEVGLGLSDESFYKQSVQKIKKIKEEKKKPIMAKLISLSNHYPFDDLKTYGEFDTGYLEGSDISNYLKSFNYADKSLQVFVEEMDKEGLLENAVILIYGDHHAKISTEDYEKIYNYDKDTDTVLAKDDPNYIKVNNSYLKQVRKTPLIIWSKDGSLAKKVEEPIGMVDVLPTISNMLGVFNPYQMGKDIFNVEENTVAFPDGSFIDKDYYYSSSTSELYDIKTNELLVREDLDEDITPVIERIEQRLELSSNIINNDLIKYYKEFLKNETTKTKVIDGKEIEILSE</sequence>
<evidence type="ECO:0000313" key="13">
    <source>
        <dbReference type="EMBL" id="OLS03438.1"/>
    </source>
</evidence>
<dbReference type="InterPro" id="IPR012160">
    <property type="entry name" value="LtaS-like"/>
</dbReference>
<evidence type="ECO:0000256" key="8">
    <source>
        <dbReference type="PIRSR" id="PIRSR005091-1"/>
    </source>
</evidence>
<dbReference type="SUPFAM" id="SSF53649">
    <property type="entry name" value="Alkaline phosphatase-like"/>
    <property type="match status" value="1"/>
</dbReference>
<evidence type="ECO:0000256" key="7">
    <source>
        <dbReference type="ARBA" id="ARBA00023136"/>
    </source>
</evidence>
<evidence type="ECO:0000256" key="9">
    <source>
        <dbReference type="PIRSR" id="PIRSR005091-2"/>
    </source>
</evidence>
<dbReference type="Proteomes" id="UP000186112">
    <property type="component" value="Unassembled WGS sequence"/>
</dbReference>
<dbReference type="EMBL" id="LTDM01000007">
    <property type="protein sequence ID" value="OLS03438.1"/>
    <property type="molecule type" value="Genomic_DNA"/>
</dbReference>
<gene>
    <name evidence="13" type="primary">ltaS2</name>
    <name evidence="13" type="ORF">TICRE_05500</name>
</gene>
<comment type="subcellular location">
    <subcellularLocation>
        <location evidence="1">Cell membrane</location>
        <topology evidence="1">Multi-pass membrane protein</topology>
    </subcellularLocation>
</comment>
<comment type="similarity">
    <text evidence="3">Belongs to the LTA synthase family.</text>
</comment>
<keyword evidence="9" id="KW-0464">Manganese</keyword>
<accession>A0A1U7M8B0</accession>
<comment type="pathway">
    <text evidence="2">Cell wall biogenesis; lipoteichoic acid biosynthesis.</text>
</comment>
<dbReference type="PANTHER" id="PTHR47371:SF3">
    <property type="entry name" value="PHOSPHOGLYCEROL TRANSFERASE I"/>
    <property type="match status" value="1"/>
</dbReference>
<name>A0A1U7M8B0_TISCR</name>
<evidence type="ECO:0000313" key="14">
    <source>
        <dbReference type="Proteomes" id="UP000186112"/>
    </source>
</evidence>
<evidence type="ECO:0000256" key="6">
    <source>
        <dbReference type="ARBA" id="ARBA00022989"/>
    </source>
</evidence>
<evidence type="ECO:0000256" key="11">
    <source>
        <dbReference type="SAM" id="Phobius"/>
    </source>
</evidence>
<feature type="binding site" evidence="10">
    <location>
        <position position="259"/>
    </location>
    <ligand>
        <name>Mn(2+)</name>
        <dbReference type="ChEBI" id="CHEBI:29035"/>
    </ligand>
</feature>
<keyword evidence="14" id="KW-1185">Reference proteome</keyword>
<evidence type="ECO:0000259" key="12">
    <source>
        <dbReference type="Pfam" id="PF00884"/>
    </source>
</evidence>
<evidence type="ECO:0000256" key="4">
    <source>
        <dbReference type="ARBA" id="ARBA00022475"/>
    </source>
</evidence>
<organism evidence="13 14">
    <name type="scientific">Tissierella creatinophila DSM 6911</name>
    <dbReference type="NCBI Taxonomy" id="1123403"/>
    <lineage>
        <taxon>Bacteria</taxon>
        <taxon>Bacillati</taxon>
        <taxon>Bacillota</taxon>
        <taxon>Tissierellia</taxon>
        <taxon>Tissierellales</taxon>
        <taxon>Tissierellaceae</taxon>
        <taxon>Tissierella</taxon>
    </lineage>
</organism>
<evidence type="ECO:0000256" key="1">
    <source>
        <dbReference type="ARBA" id="ARBA00004651"/>
    </source>
</evidence>
<evidence type="ECO:0000256" key="3">
    <source>
        <dbReference type="ARBA" id="ARBA00009983"/>
    </source>
</evidence>
<reference evidence="13 14" key="1">
    <citation type="submission" date="2016-02" db="EMBL/GenBank/DDBJ databases">
        <title>Genome sequence of Tissierella creatinophila DSM 6911.</title>
        <authorList>
            <person name="Poehlein A."/>
            <person name="Daniel R."/>
        </authorList>
    </citation>
    <scope>NUCLEOTIDE SEQUENCE [LARGE SCALE GENOMIC DNA]</scope>
    <source>
        <strain evidence="13 14">DSM 6911</strain>
    </source>
</reference>
<dbReference type="OrthoDB" id="5901192at2"/>
<dbReference type="Gene3D" id="3.30.1120.170">
    <property type="match status" value="1"/>
</dbReference>
<keyword evidence="9" id="KW-0479">Metal-binding</keyword>
<dbReference type="GO" id="GO:0046872">
    <property type="term" value="F:metal ion binding"/>
    <property type="evidence" value="ECO:0007669"/>
    <property type="project" value="UniProtKB-KW"/>
</dbReference>
<feature type="transmembrane region" description="Helical" evidence="11">
    <location>
        <begin position="119"/>
        <end position="137"/>
    </location>
</feature>
<dbReference type="InterPro" id="IPR017850">
    <property type="entry name" value="Alkaline_phosphatase_core_sf"/>
</dbReference>
<dbReference type="InterPro" id="IPR000917">
    <property type="entry name" value="Sulfatase_N"/>
</dbReference>
<keyword evidence="5 11" id="KW-0812">Transmembrane</keyword>
<keyword evidence="4" id="KW-1003">Cell membrane</keyword>
<dbReference type="Pfam" id="PF00884">
    <property type="entry name" value="Sulfatase"/>
    <property type="match status" value="1"/>
</dbReference>
<evidence type="ECO:0000256" key="10">
    <source>
        <dbReference type="PIRSR" id="PIRSR005091-3"/>
    </source>
</evidence>
<keyword evidence="6 11" id="KW-1133">Transmembrane helix</keyword>
<keyword evidence="7 11" id="KW-0472">Membrane</keyword>
<dbReference type="CDD" id="cd16015">
    <property type="entry name" value="LTA_synthase"/>
    <property type="match status" value="1"/>
</dbReference>
<dbReference type="GO" id="GO:0005886">
    <property type="term" value="C:plasma membrane"/>
    <property type="evidence" value="ECO:0007669"/>
    <property type="project" value="UniProtKB-SubCell"/>
</dbReference>
<dbReference type="AlphaFoldDB" id="A0A1U7M8B0"/>